<feature type="compositionally biased region" description="Basic and acidic residues" evidence="1">
    <location>
        <begin position="1"/>
        <end position="14"/>
    </location>
</feature>
<reference evidence="2 3" key="1">
    <citation type="journal article" date="2012" name="J. Bacteriol.">
        <title>Genome Sequence of the Pattern-Forming Social Bacterium Paenibacillus dendritiformis C454 Chiral Morphotype.</title>
        <authorList>
            <person name="Sirota-Madi A."/>
            <person name="Olender T."/>
            <person name="Helman Y."/>
            <person name="Brainis I."/>
            <person name="Finkelshtein A."/>
            <person name="Roth D."/>
            <person name="Hagai E."/>
            <person name="Leshkowitz D."/>
            <person name="Brodsky L."/>
            <person name="Galatenko V."/>
            <person name="Nikolaev V."/>
            <person name="Gutnick D.L."/>
            <person name="Lancet D."/>
            <person name="Ben-Jacob E."/>
        </authorList>
    </citation>
    <scope>NUCLEOTIDE SEQUENCE [LARGE SCALE GENOMIC DNA]</scope>
    <source>
        <strain evidence="2 3">C454</strain>
    </source>
</reference>
<protein>
    <submittedName>
        <fullName evidence="2">Uncharacterized protein</fullName>
    </submittedName>
</protein>
<gene>
    <name evidence="2" type="ORF">PDENDC454_03460</name>
</gene>
<evidence type="ECO:0000313" key="2">
    <source>
        <dbReference type="EMBL" id="EHQ63740.1"/>
    </source>
</evidence>
<feature type="region of interest" description="Disordered" evidence="1">
    <location>
        <begin position="1"/>
        <end position="46"/>
    </location>
</feature>
<dbReference type="STRING" id="1131935.PDENDC454_03460"/>
<sequence length="93" mass="10163">MAGRDGESGKRAGERALIQSGRRPINGKRGGKHPVANESKGNMPVSGNLPAELGRIGLVLCREGMPYYVYQSWEVLRWSSAPSQRKIYIGSYG</sequence>
<dbReference type="EMBL" id="AHKH01000006">
    <property type="protein sequence ID" value="EHQ63740.1"/>
    <property type="molecule type" value="Genomic_DNA"/>
</dbReference>
<dbReference type="AlphaFoldDB" id="H3SB07"/>
<evidence type="ECO:0000313" key="3">
    <source>
        <dbReference type="Proteomes" id="UP000003900"/>
    </source>
</evidence>
<organism evidence="2 3">
    <name type="scientific">Paenibacillus dendritiformis C454</name>
    <dbReference type="NCBI Taxonomy" id="1131935"/>
    <lineage>
        <taxon>Bacteria</taxon>
        <taxon>Bacillati</taxon>
        <taxon>Bacillota</taxon>
        <taxon>Bacilli</taxon>
        <taxon>Bacillales</taxon>
        <taxon>Paenibacillaceae</taxon>
        <taxon>Paenibacillus</taxon>
    </lineage>
</organism>
<name>H3SB07_9BACL</name>
<proteinExistence type="predicted"/>
<accession>H3SB07</accession>
<keyword evidence="3" id="KW-1185">Reference proteome</keyword>
<evidence type="ECO:0000256" key="1">
    <source>
        <dbReference type="SAM" id="MobiDB-lite"/>
    </source>
</evidence>
<dbReference type="Proteomes" id="UP000003900">
    <property type="component" value="Unassembled WGS sequence"/>
</dbReference>
<comment type="caution">
    <text evidence="2">The sequence shown here is derived from an EMBL/GenBank/DDBJ whole genome shotgun (WGS) entry which is preliminary data.</text>
</comment>